<keyword evidence="3" id="KW-1185">Reference proteome</keyword>
<protein>
    <submittedName>
        <fullName evidence="2">Uncharacterized protein</fullName>
    </submittedName>
</protein>
<sequence>MYSSPPGRQHFVLDPNFLELLQGPRYGCTVDFVKFLFDKYSQSGLTNQSDRDTVISGLLEPPIDYKGRKEPLSWPWMAVIVQVRQFKYCRLKNEERRRSEEEEEGEEKKKKKKKEKTEKGYTIFADPGEVGSLWFDMEASNQFKNCVVIEIREDKEDDP</sequence>
<accession>A0A6A6D8Z6</accession>
<dbReference type="Proteomes" id="UP000800200">
    <property type="component" value="Unassembled WGS sequence"/>
</dbReference>
<evidence type="ECO:0000313" key="3">
    <source>
        <dbReference type="Proteomes" id="UP000800200"/>
    </source>
</evidence>
<feature type="region of interest" description="Disordered" evidence="1">
    <location>
        <begin position="94"/>
        <end position="117"/>
    </location>
</feature>
<evidence type="ECO:0000256" key="1">
    <source>
        <dbReference type="SAM" id="MobiDB-lite"/>
    </source>
</evidence>
<proteinExistence type="predicted"/>
<reference evidence="2" key="1">
    <citation type="journal article" date="2020" name="Stud. Mycol.">
        <title>101 Dothideomycetes genomes: a test case for predicting lifestyles and emergence of pathogens.</title>
        <authorList>
            <person name="Haridas S."/>
            <person name="Albert R."/>
            <person name="Binder M."/>
            <person name="Bloem J."/>
            <person name="Labutti K."/>
            <person name="Salamov A."/>
            <person name="Andreopoulos B."/>
            <person name="Baker S."/>
            <person name="Barry K."/>
            <person name="Bills G."/>
            <person name="Bluhm B."/>
            <person name="Cannon C."/>
            <person name="Castanera R."/>
            <person name="Culley D."/>
            <person name="Daum C."/>
            <person name="Ezra D."/>
            <person name="Gonzalez J."/>
            <person name="Henrissat B."/>
            <person name="Kuo A."/>
            <person name="Liang C."/>
            <person name="Lipzen A."/>
            <person name="Lutzoni F."/>
            <person name="Magnuson J."/>
            <person name="Mondo S."/>
            <person name="Nolan M."/>
            <person name="Ohm R."/>
            <person name="Pangilinan J."/>
            <person name="Park H.-J."/>
            <person name="Ramirez L."/>
            <person name="Alfaro M."/>
            <person name="Sun H."/>
            <person name="Tritt A."/>
            <person name="Yoshinaga Y."/>
            <person name="Zwiers L.-H."/>
            <person name="Turgeon B."/>
            <person name="Goodwin S."/>
            <person name="Spatafora J."/>
            <person name="Crous P."/>
            <person name="Grigoriev I."/>
        </authorList>
    </citation>
    <scope>NUCLEOTIDE SEQUENCE</scope>
    <source>
        <strain evidence="2">CBS 207.26</strain>
    </source>
</reference>
<evidence type="ECO:0000313" key="2">
    <source>
        <dbReference type="EMBL" id="KAF2175907.1"/>
    </source>
</evidence>
<dbReference type="EMBL" id="ML994721">
    <property type="protein sequence ID" value="KAF2175907.1"/>
    <property type="molecule type" value="Genomic_DNA"/>
</dbReference>
<gene>
    <name evidence="2" type="ORF">K469DRAFT_683371</name>
</gene>
<name>A0A6A6D8Z6_9PEZI</name>
<organism evidence="2 3">
    <name type="scientific">Zopfia rhizophila CBS 207.26</name>
    <dbReference type="NCBI Taxonomy" id="1314779"/>
    <lineage>
        <taxon>Eukaryota</taxon>
        <taxon>Fungi</taxon>
        <taxon>Dikarya</taxon>
        <taxon>Ascomycota</taxon>
        <taxon>Pezizomycotina</taxon>
        <taxon>Dothideomycetes</taxon>
        <taxon>Dothideomycetes incertae sedis</taxon>
        <taxon>Zopfiaceae</taxon>
        <taxon>Zopfia</taxon>
    </lineage>
</organism>
<dbReference type="AlphaFoldDB" id="A0A6A6D8Z6"/>